<dbReference type="RefSeq" id="WP_311411087.1">
    <property type="nucleotide sequence ID" value="NZ_JAVRFL010000007.1"/>
</dbReference>
<dbReference type="Proteomes" id="UP001180973">
    <property type="component" value="Unassembled WGS sequence"/>
</dbReference>
<gene>
    <name evidence="2" type="ORF">RM555_07820</name>
</gene>
<accession>A0ABU2WU75</accession>
<proteinExistence type="predicted"/>
<evidence type="ECO:0000313" key="2">
    <source>
        <dbReference type="EMBL" id="MDT0528896.1"/>
    </source>
</evidence>
<name>A0ABU2WU75_9ACTN</name>
<comment type="caution">
    <text evidence="2">The sequence shown here is derived from an EMBL/GenBank/DDBJ whole genome shotgun (WGS) entry which is preliminary data.</text>
</comment>
<feature type="domain" description="DUF218" evidence="1">
    <location>
        <begin position="57"/>
        <end position="184"/>
    </location>
</feature>
<reference evidence="2" key="1">
    <citation type="submission" date="2023-09" db="EMBL/GenBank/DDBJ databases">
        <title>30 novel species of actinomycetes from the DSMZ collection.</title>
        <authorList>
            <person name="Nouioui I."/>
        </authorList>
    </citation>
    <scope>NUCLEOTIDE SEQUENCE</scope>
    <source>
        <strain evidence="2">DSM 115977</strain>
    </source>
</reference>
<keyword evidence="3" id="KW-1185">Reference proteome</keyword>
<dbReference type="Pfam" id="PF02698">
    <property type="entry name" value="DUF218"/>
    <property type="match status" value="1"/>
</dbReference>
<sequence>MRTRAEHAANPDGGIPRIVREEDLAGFTAGQFLDVLKALTAILTLPRSAADHVDALVVVTGQGEEWRLRHAIRDWEANPGLRHLLVTNGNPAEQTYVDLTLDHLRGLGLRRAEGVFLQAGAAPHTGRQAAWIADRVQGLGVASLALVVSPYHLTRAYLTVLKALDRKDLRLPVIPVPVAVSPDTPVPETGATAYDLVPGEVTRILTYMDEKQVATLGELQQYLRWLWSRHESLLVGAPG</sequence>
<evidence type="ECO:0000313" key="3">
    <source>
        <dbReference type="Proteomes" id="UP001180973"/>
    </source>
</evidence>
<dbReference type="EMBL" id="JAVRFL010000007">
    <property type="protein sequence ID" value="MDT0528896.1"/>
    <property type="molecule type" value="Genomic_DNA"/>
</dbReference>
<organism evidence="2 3">
    <name type="scientific">Micromonospora reichwaldensis</name>
    <dbReference type="NCBI Taxonomy" id="3075516"/>
    <lineage>
        <taxon>Bacteria</taxon>
        <taxon>Bacillati</taxon>
        <taxon>Actinomycetota</taxon>
        <taxon>Actinomycetes</taxon>
        <taxon>Micromonosporales</taxon>
        <taxon>Micromonosporaceae</taxon>
        <taxon>Micromonospora</taxon>
    </lineage>
</organism>
<evidence type="ECO:0000259" key="1">
    <source>
        <dbReference type="Pfam" id="PF02698"/>
    </source>
</evidence>
<dbReference type="InterPro" id="IPR003848">
    <property type="entry name" value="DUF218"/>
</dbReference>
<protein>
    <submittedName>
        <fullName evidence="2">ElyC/SanA/YdcF family protein</fullName>
    </submittedName>
</protein>